<feature type="transmembrane region" description="Helical" evidence="11">
    <location>
        <begin position="86"/>
        <end position="110"/>
    </location>
</feature>
<dbReference type="PANTHER" id="PTHR22752:SF14">
    <property type="entry name" value="G-PROTEIN COUPLED RECEPTORS FAMILY 1 PROFILE DOMAIN-CONTAINING PROTEIN"/>
    <property type="match status" value="1"/>
</dbReference>
<dbReference type="CDD" id="cd00637">
    <property type="entry name" value="7tm_classA_rhodopsin-like"/>
    <property type="match status" value="1"/>
</dbReference>
<feature type="transmembrane region" description="Helical" evidence="11">
    <location>
        <begin position="215"/>
        <end position="238"/>
    </location>
</feature>
<keyword evidence="3" id="KW-1003">Cell membrane</keyword>
<evidence type="ECO:0000256" key="1">
    <source>
        <dbReference type="ARBA" id="ARBA00004651"/>
    </source>
</evidence>
<evidence type="ECO:0000313" key="13">
    <source>
        <dbReference type="EMBL" id="KAK4299984.1"/>
    </source>
</evidence>
<evidence type="ECO:0000256" key="8">
    <source>
        <dbReference type="ARBA" id="ARBA00023170"/>
    </source>
</evidence>
<feature type="domain" description="G-protein coupled receptors family 1 profile" evidence="12">
    <location>
        <begin position="65"/>
        <end position="323"/>
    </location>
</feature>
<organism evidence="13 14">
    <name type="scientific">Petrolisthes manimaculis</name>
    <dbReference type="NCBI Taxonomy" id="1843537"/>
    <lineage>
        <taxon>Eukaryota</taxon>
        <taxon>Metazoa</taxon>
        <taxon>Ecdysozoa</taxon>
        <taxon>Arthropoda</taxon>
        <taxon>Crustacea</taxon>
        <taxon>Multicrustacea</taxon>
        <taxon>Malacostraca</taxon>
        <taxon>Eumalacostraca</taxon>
        <taxon>Eucarida</taxon>
        <taxon>Decapoda</taxon>
        <taxon>Pleocyemata</taxon>
        <taxon>Anomura</taxon>
        <taxon>Galatheoidea</taxon>
        <taxon>Porcellanidae</taxon>
        <taxon>Petrolisthes</taxon>
    </lineage>
</organism>
<evidence type="ECO:0000256" key="11">
    <source>
        <dbReference type="SAM" id="Phobius"/>
    </source>
</evidence>
<evidence type="ECO:0000259" key="12">
    <source>
        <dbReference type="PROSITE" id="PS50262"/>
    </source>
</evidence>
<keyword evidence="14" id="KW-1185">Reference proteome</keyword>
<comment type="subcellular location">
    <subcellularLocation>
        <location evidence="1">Cell membrane</location>
        <topology evidence="1">Multi-pass membrane protein</topology>
    </subcellularLocation>
</comment>
<keyword evidence="7 11" id="KW-0472">Membrane</keyword>
<keyword evidence="4 11" id="KW-0812">Transmembrane</keyword>
<comment type="similarity">
    <text evidence="2">Belongs to the G-protein coupled receptor 1 family.</text>
</comment>
<evidence type="ECO:0000313" key="14">
    <source>
        <dbReference type="Proteomes" id="UP001292094"/>
    </source>
</evidence>
<sequence>MDNMTDQARDVVGLDIASTTTLLNPEESINATYKNVTDNYLYHGTPAVVTMSILIVISMILALGGNIMVIITIARHRGMRTRTNLLLANLAVADILVAVLDMPFALITIIKGKWIFSQNFCYFNGFTVGLGLMLSVQTLMWISIHKFISITRPFSRTVTPGKIVLMMLAAWGWTILFNLTPTPVLAPLNLQLTNTVYKKGASQCGPPVPTNSRQLIHSALNTIFNLVIPFIVMIYCYYRIFKEVRTHLNRMKDFADTSRWNTINQQRRITETLCIVLLIFFLFWMPYIIYSLTLVAKKSINPVLNPISYMFGYMNSACNPIIYALRSPTFRRGFKEIICRGDQGPVMGSHEEGEPISQFGGIVMSFRRSIWRSQRKATRRKSRNRQHSNQRRPAIESRSINGAKQVPESSAVHQGTPTPYSPVTDVLLVTTDSEQKSNGDPEKIDIAREEELEGNNALDTLESGQTYELTQITPTSQIIASDPMSDSSCSFVLSNSSPFIFGDTDSDDDYVQNSIPLINCKSASDSGSLDPEFEINSMCRHASCDCVLEGNSNIKDPEFSPVVSNAFTPYQNLGKQKKYSHSNCDILSTTKLQHDQKSKSVGDFTRVRNDSGSTKTIDAPKEHVRNVPFTLQWQASVDNLYGSPRLPRRKLRYHMRREEIRRGLTYDARDDSSIPGGRKKINPLSTGGHTQLRVAAIINNMKRSFSDLLHGDDTDRTHTGYSTSTFYDPSHSDDRTEC</sequence>
<keyword evidence="5 11" id="KW-1133">Transmembrane helix</keyword>
<feature type="transmembrane region" description="Helical" evidence="11">
    <location>
        <begin position="273"/>
        <end position="295"/>
    </location>
</feature>
<dbReference type="Gene3D" id="1.20.1070.10">
    <property type="entry name" value="Rhodopsin 7-helix transmembrane proteins"/>
    <property type="match status" value="1"/>
</dbReference>
<feature type="compositionally biased region" description="Polar residues" evidence="10">
    <location>
        <begin position="398"/>
        <end position="418"/>
    </location>
</feature>
<feature type="region of interest" description="Disordered" evidence="10">
    <location>
        <begin position="374"/>
        <end position="423"/>
    </location>
</feature>
<keyword evidence="6" id="KW-0297">G-protein coupled receptor</keyword>
<dbReference type="GO" id="GO:0004930">
    <property type="term" value="F:G protein-coupled receptor activity"/>
    <property type="evidence" value="ECO:0007669"/>
    <property type="project" value="UniProtKB-KW"/>
</dbReference>
<gene>
    <name evidence="13" type="ORF">Pmani_027779</name>
</gene>
<evidence type="ECO:0000256" key="4">
    <source>
        <dbReference type="ARBA" id="ARBA00022692"/>
    </source>
</evidence>
<evidence type="ECO:0000256" key="5">
    <source>
        <dbReference type="ARBA" id="ARBA00022989"/>
    </source>
</evidence>
<dbReference type="SUPFAM" id="SSF81321">
    <property type="entry name" value="Family A G protein-coupled receptor-like"/>
    <property type="match status" value="1"/>
</dbReference>
<dbReference type="PANTHER" id="PTHR22752">
    <property type="entry name" value="G PROTEIN-COUPLED RECEPTOR"/>
    <property type="match status" value="1"/>
</dbReference>
<name>A0AAE1P2U0_9EUCA</name>
<evidence type="ECO:0000256" key="2">
    <source>
        <dbReference type="ARBA" id="ARBA00010663"/>
    </source>
</evidence>
<evidence type="ECO:0000256" key="3">
    <source>
        <dbReference type="ARBA" id="ARBA00022475"/>
    </source>
</evidence>
<dbReference type="PROSITE" id="PS50262">
    <property type="entry name" value="G_PROTEIN_RECEP_F1_2"/>
    <property type="match status" value="1"/>
</dbReference>
<accession>A0AAE1P2U0</accession>
<keyword evidence="9" id="KW-0807">Transducer</keyword>
<dbReference type="Pfam" id="PF00001">
    <property type="entry name" value="7tm_1"/>
    <property type="match status" value="1"/>
</dbReference>
<feature type="compositionally biased region" description="Basic residues" evidence="10">
    <location>
        <begin position="374"/>
        <end position="390"/>
    </location>
</feature>
<evidence type="ECO:0000256" key="6">
    <source>
        <dbReference type="ARBA" id="ARBA00023040"/>
    </source>
</evidence>
<evidence type="ECO:0000256" key="10">
    <source>
        <dbReference type="SAM" id="MobiDB-lite"/>
    </source>
</evidence>
<feature type="transmembrane region" description="Helical" evidence="11">
    <location>
        <begin position="163"/>
        <end position="180"/>
    </location>
</feature>
<feature type="transmembrane region" description="Helical" evidence="11">
    <location>
        <begin position="122"/>
        <end position="142"/>
    </location>
</feature>
<reference evidence="13" key="1">
    <citation type="submission" date="2023-11" db="EMBL/GenBank/DDBJ databases">
        <title>Genome assemblies of two species of porcelain crab, Petrolisthes cinctipes and Petrolisthes manimaculis (Anomura: Porcellanidae).</title>
        <authorList>
            <person name="Angst P."/>
        </authorList>
    </citation>
    <scope>NUCLEOTIDE SEQUENCE</scope>
    <source>
        <strain evidence="13">PB745_02</strain>
        <tissue evidence="13">Gill</tissue>
    </source>
</reference>
<proteinExistence type="inferred from homology"/>
<evidence type="ECO:0000256" key="9">
    <source>
        <dbReference type="ARBA" id="ARBA00023224"/>
    </source>
</evidence>
<comment type="caution">
    <text evidence="13">The sequence shown here is derived from an EMBL/GenBank/DDBJ whole genome shotgun (WGS) entry which is preliminary data.</text>
</comment>
<protein>
    <recommendedName>
        <fullName evidence="12">G-protein coupled receptors family 1 profile domain-containing protein</fullName>
    </recommendedName>
</protein>
<evidence type="ECO:0000256" key="7">
    <source>
        <dbReference type="ARBA" id="ARBA00023136"/>
    </source>
</evidence>
<feature type="transmembrane region" description="Helical" evidence="11">
    <location>
        <begin position="47"/>
        <end position="74"/>
    </location>
</feature>
<dbReference type="GO" id="GO:0005886">
    <property type="term" value="C:plasma membrane"/>
    <property type="evidence" value="ECO:0007669"/>
    <property type="project" value="UniProtKB-SubCell"/>
</dbReference>
<feature type="region of interest" description="Disordered" evidence="10">
    <location>
        <begin position="709"/>
        <end position="738"/>
    </location>
</feature>
<dbReference type="PRINTS" id="PR00237">
    <property type="entry name" value="GPCRRHODOPSN"/>
</dbReference>
<dbReference type="InterPro" id="IPR017452">
    <property type="entry name" value="GPCR_Rhodpsn_7TM"/>
</dbReference>
<dbReference type="SMART" id="SM01381">
    <property type="entry name" value="7TM_GPCR_Srsx"/>
    <property type="match status" value="1"/>
</dbReference>
<dbReference type="InterPro" id="IPR000276">
    <property type="entry name" value="GPCR_Rhodpsn"/>
</dbReference>
<dbReference type="AlphaFoldDB" id="A0AAE1P2U0"/>
<dbReference type="Proteomes" id="UP001292094">
    <property type="component" value="Unassembled WGS sequence"/>
</dbReference>
<keyword evidence="8" id="KW-0675">Receptor</keyword>
<feature type="compositionally biased region" description="Basic and acidic residues" evidence="10">
    <location>
        <begin position="709"/>
        <end position="718"/>
    </location>
</feature>
<dbReference type="EMBL" id="JAWZYT010003138">
    <property type="protein sequence ID" value="KAK4299984.1"/>
    <property type="molecule type" value="Genomic_DNA"/>
</dbReference>